<evidence type="ECO:0000256" key="8">
    <source>
        <dbReference type="ARBA" id="ARBA00022840"/>
    </source>
</evidence>
<keyword evidence="5" id="KW-0819">tRNA processing</keyword>
<dbReference type="InterPro" id="IPR003442">
    <property type="entry name" value="T6A_TsaE"/>
</dbReference>
<evidence type="ECO:0000256" key="2">
    <source>
        <dbReference type="ARBA" id="ARBA00007599"/>
    </source>
</evidence>
<dbReference type="Gene3D" id="3.40.50.300">
    <property type="entry name" value="P-loop containing nucleotide triphosphate hydrolases"/>
    <property type="match status" value="1"/>
</dbReference>
<organism evidence="12 13">
    <name type="scientific">Chloropicon roscoffensis</name>
    <dbReference type="NCBI Taxonomy" id="1461544"/>
    <lineage>
        <taxon>Eukaryota</taxon>
        <taxon>Viridiplantae</taxon>
        <taxon>Chlorophyta</taxon>
        <taxon>Chloropicophyceae</taxon>
        <taxon>Chloropicales</taxon>
        <taxon>Chloropicaceae</taxon>
        <taxon>Chloropicon</taxon>
    </lineage>
</organism>
<keyword evidence="13" id="KW-1185">Reference proteome</keyword>
<dbReference type="GO" id="GO:0005524">
    <property type="term" value="F:ATP binding"/>
    <property type="evidence" value="ECO:0007669"/>
    <property type="project" value="UniProtKB-KW"/>
</dbReference>
<dbReference type="Pfam" id="PF02367">
    <property type="entry name" value="TsaE"/>
    <property type="match status" value="1"/>
</dbReference>
<evidence type="ECO:0000256" key="3">
    <source>
        <dbReference type="ARBA" id="ARBA00019010"/>
    </source>
</evidence>
<comment type="subcellular location">
    <subcellularLocation>
        <location evidence="1">Cytoplasm</location>
    </subcellularLocation>
</comment>
<dbReference type="PANTHER" id="PTHR33540:SF2">
    <property type="entry name" value="TRNA THREONYLCARBAMOYLADENOSINE BIOSYNTHESIS PROTEIN TSAE"/>
    <property type="match status" value="1"/>
</dbReference>
<keyword evidence="9" id="KW-0460">Magnesium</keyword>
<dbReference type="GO" id="GO:0005737">
    <property type="term" value="C:cytoplasm"/>
    <property type="evidence" value="ECO:0007669"/>
    <property type="project" value="UniProtKB-SubCell"/>
</dbReference>
<feature type="region of interest" description="Disordered" evidence="11">
    <location>
        <begin position="44"/>
        <end position="65"/>
    </location>
</feature>
<proteinExistence type="inferred from homology"/>
<protein>
    <recommendedName>
        <fullName evidence="3">tRNA threonylcarbamoyladenosine biosynthesis protein TsaE</fullName>
    </recommendedName>
    <alternativeName>
        <fullName evidence="10">t(6)A37 threonylcarbamoyladenosine biosynthesis protein TsaE</fullName>
    </alternativeName>
</protein>
<evidence type="ECO:0000256" key="7">
    <source>
        <dbReference type="ARBA" id="ARBA00022741"/>
    </source>
</evidence>
<name>A0AAX4PHK3_9CHLO</name>
<evidence type="ECO:0000256" key="10">
    <source>
        <dbReference type="ARBA" id="ARBA00032441"/>
    </source>
</evidence>
<evidence type="ECO:0000256" key="11">
    <source>
        <dbReference type="SAM" id="MobiDB-lite"/>
    </source>
</evidence>
<dbReference type="SUPFAM" id="SSF52540">
    <property type="entry name" value="P-loop containing nucleoside triphosphate hydrolases"/>
    <property type="match status" value="1"/>
</dbReference>
<evidence type="ECO:0000313" key="12">
    <source>
        <dbReference type="EMBL" id="WZN65815.1"/>
    </source>
</evidence>
<dbReference type="InterPro" id="IPR027417">
    <property type="entry name" value="P-loop_NTPase"/>
</dbReference>
<evidence type="ECO:0000256" key="6">
    <source>
        <dbReference type="ARBA" id="ARBA00022723"/>
    </source>
</evidence>
<evidence type="ECO:0000256" key="5">
    <source>
        <dbReference type="ARBA" id="ARBA00022694"/>
    </source>
</evidence>
<dbReference type="EMBL" id="CP151513">
    <property type="protein sequence ID" value="WZN65815.1"/>
    <property type="molecule type" value="Genomic_DNA"/>
</dbReference>
<evidence type="ECO:0000256" key="1">
    <source>
        <dbReference type="ARBA" id="ARBA00004496"/>
    </source>
</evidence>
<accession>A0AAX4PHK3</accession>
<comment type="similarity">
    <text evidence="2">Belongs to the TsaE family.</text>
</comment>
<keyword evidence="4" id="KW-0963">Cytoplasm</keyword>
<dbReference type="AlphaFoldDB" id="A0AAX4PHK3"/>
<reference evidence="12 13" key="1">
    <citation type="submission" date="2024-03" db="EMBL/GenBank/DDBJ databases">
        <title>Complete genome sequence of the green alga Chloropicon roscoffensis RCC1871.</title>
        <authorList>
            <person name="Lemieux C."/>
            <person name="Pombert J.-F."/>
            <person name="Otis C."/>
            <person name="Turmel M."/>
        </authorList>
    </citation>
    <scope>NUCLEOTIDE SEQUENCE [LARGE SCALE GENOMIC DNA]</scope>
    <source>
        <strain evidence="12 13">RCC1871</strain>
    </source>
</reference>
<keyword evidence="6" id="KW-0479">Metal-binding</keyword>
<dbReference type="GO" id="GO:0002949">
    <property type="term" value="P:tRNA threonylcarbamoyladenosine modification"/>
    <property type="evidence" value="ECO:0007669"/>
    <property type="project" value="InterPro"/>
</dbReference>
<dbReference type="PANTHER" id="PTHR33540">
    <property type="entry name" value="TRNA THREONYLCARBAMOYLADENOSINE BIOSYNTHESIS PROTEIN TSAE"/>
    <property type="match status" value="1"/>
</dbReference>
<evidence type="ECO:0000256" key="4">
    <source>
        <dbReference type="ARBA" id="ARBA00022490"/>
    </source>
</evidence>
<gene>
    <name evidence="12" type="ORF">HKI87_13g73770</name>
</gene>
<keyword evidence="8" id="KW-0067">ATP-binding</keyword>
<dbReference type="GO" id="GO:0046872">
    <property type="term" value="F:metal ion binding"/>
    <property type="evidence" value="ECO:0007669"/>
    <property type="project" value="UniProtKB-KW"/>
</dbReference>
<sequence length="239" mass="25128">MGAGPGVRLGLSVATRGEAARFARLGITTARTRLPGGQRYWCTPETQASAGSGRPEGGGTASCSVHSGDEGATGLLARCLAKIAGASGGDTIFLQGEVGMGKSVFARSFIREATGREALEVVSPTFLLHETYDLAGAGGAKIQHFDLYRFDSGKQLEVMLQRAYFEECLARDVVLIEWAQYLPARYKGVERLLVSFGPGTEDGASRTIGLVAEGDSWSPVVEAVAGVLEQGGSESLRLL</sequence>
<evidence type="ECO:0000313" key="13">
    <source>
        <dbReference type="Proteomes" id="UP001472866"/>
    </source>
</evidence>
<keyword evidence="7" id="KW-0547">Nucleotide-binding</keyword>
<dbReference type="Proteomes" id="UP001472866">
    <property type="component" value="Chromosome 13"/>
</dbReference>
<evidence type="ECO:0000256" key="9">
    <source>
        <dbReference type="ARBA" id="ARBA00022842"/>
    </source>
</evidence>